<reference evidence="3" key="3">
    <citation type="journal article" date="2018" name="Plant J.">
        <title>The Sorghum bicolor reference genome: improved assembly, gene annotations, a transcriptome atlas, and signatures of genome organization.</title>
        <authorList>
            <person name="McCormick R.F."/>
            <person name="Truong S.K."/>
            <person name="Sreedasyam A."/>
            <person name="Jenkins J."/>
            <person name="Shu S."/>
            <person name="Sims D."/>
            <person name="Kennedy M."/>
            <person name="Amirebrahimi M."/>
            <person name="Weers B.D."/>
            <person name="McKinley B."/>
            <person name="Mattison A."/>
            <person name="Morishige D.T."/>
            <person name="Grimwood J."/>
            <person name="Schmutz J."/>
            <person name="Mullet J.E."/>
        </authorList>
    </citation>
    <scope>NUCLEOTIDE SEQUENCE [LARGE SCALE GENOMIC DNA]</scope>
    <source>
        <strain evidence="3">cv. BTx623</strain>
    </source>
</reference>
<protein>
    <submittedName>
        <fullName evidence="2">Uncharacterized protein</fullName>
    </submittedName>
</protein>
<dbReference type="AlphaFoldDB" id="A0A1Z5S518"/>
<reference evidence="2 3" key="1">
    <citation type="journal article" date="2009" name="Nature">
        <title>The Sorghum bicolor genome and the diversification of grasses.</title>
        <authorList>
            <person name="Paterson A.H."/>
            <person name="Bowers J.E."/>
            <person name="Bruggmann R."/>
            <person name="Dubchak I."/>
            <person name="Grimwood J."/>
            <person name="Gundlach H."/>
            <person name="Haberer G."/>
            <person name="Hellsten U."/>
            <person name="Mitros T."/>
            <person name="Poliakov A."/>
            <person name="Schmutz J."/>
            <person name="Spannagl M."/>
            <person name="Tang H."/>
            <person name="Wang X."/>
            <person name="Wicker T."/>
            <person name="Bharti A.K."/>
            <person name="Chapman J."/>
            <person name="Feltus F.A."/>
            <person name="Gowik U."/>
            <person name="Grigoriev I.V."/>
            <person name="Lyons E."/>
            <person name="Maher C.A."/>
            <person name="Martis M."/>
            <person name="Narechania A."/>
            <person name="Otillar R.P."/>
            <person name="Penning B.W."/>
            <person name="Salamov A.A."/>
            <person name="Wang Y."/>
            <person name="Zhang L."/>
            <person name="Carpita N.C."/>
            <person name="Freeling M."/>
            <person name="Gingle A.R."/>
            <person name="Hash C.T."/>
            <person name="Keller B."/>
            <person name="Klein P."/>
            <person name="Kresovich S."/>
            <person name="McCann M.C."/>
            <person name="Ming R."/>
            <person name="Peterson D.G."/>
            <person name="Mehboob-ur-Rahman"/>
            <person name="Ware D."/>
            <person name="Westhoff P."/>
            <person name="Mayer K.F."/>
            <person name="Messing J."/>
            <person name="Rokhsar D.S."/>
        </authorList>
    </citation>
    <scope>NUCLEOTIDE SEQUENCE [LARGE SCALE GENOMIC DNA]</scope>
    <source>
        <strain evidence="3">cv. BTx623</strain>
    </source>
</reference>
<dbReference type="Proteomes" id="UP000000768">
    <property type="component" value="Chromosome 6"/>
</dbReference>
<keyword evidence="3" id="KW-1185">Reference proteome</keyword>
<reference evidence="2" key="2">
    <citation type="submission" date="2017-02" db="EMBL/GenBank/DDBJ databases">
        <title>WGS assembly of Sorghum bicolor.</title>
        <authorList>
            <person name="Paterson A."/>
            <person name="Mullet J."/>
            <person name="Bowers J."/>
            <person name="Bruggmann R."/>
            <person name="Dubchak I."/>
            <person name="Grimwood J."/>
            <person name="Gundlach H."/>
            <person name="Haberer G."/>
            <person name="Hellsten U."/>
            <person name="Mitros T."/>
            <person name="Poliakov A."/>
            <person name="Schmutz J."/>
            <person name="Spannagl M."/>
            <person name="Tang H."/>
            <person name="Wang X."/>
            <person name="Wicker T."/>
            <person name="Bharti A."/>
            <person name="Chapman J."/>
            <person name="Feltus F."/>
            <person name="Gowik U."/>
            <person name="Grigoriev I."/>
            <person name="Lyons E."/>
            <person name="Maher C."/>
            <person name="Martis M."/>
            <person name="Narechania A."/>
            <person name="Otillar R."/>
            <person name="Penning B."/>
            <person name="Salamov A."/>
            <person name="Wang Y."/>
            <person name="Zhang L."/>
            <person name="Carpita N."/>
            <person name="Freeling M."/>
            <person name="Gingle A."/>
            <person name="Hash C."/>
            <person name="Keller B."/>
            <person name="Klein P."/>
            <person name="Kresovich S."/>
            <person name="Mccann M."/>
            <person name="Ming R."/>
            <person name="Peterson D."/>
            <person name="Rahman M."/>
            <person name="Ware D."/>
            <person name="Westhoff P."/>
            <person name="Mayer K."/>
            <person name="Messing J."/>
            <person name="Sims D."/>
            <person name="Jenkins J."/>
            <person name="Shu S."/>
            <person name="Rokhsar D."/>
        </authorList>
    </citation>
    <scope>NUCLEOTIDE SEQUENCE</scope>
</reference>
<proteinExistence type="predicted"/>
<dbReference type="Gramene" id="OQU81630">
    <property type="protein sequence ID" value="OQU81630"/>
    <property type="gene ID" value="SORBI_3006G088660"/>
</dbReference>
<organism evidence="2 3">
    <name type="scientific">Sorghum bicolor</name>
    <name type="common">Sorghum</name>
    <name type="synonym">Sorghum vulgare</name>
    <dbReference type="NCBI Taxonomy" id="4558"/>
    <lineage>
        <taxon>Eukaryota</taxon>
        <taxon>Viridiplantae</taxon>
        <taxon>Streptophyta</taxon>
        <taxon>Embryophyta</taxon>
        <taxon>Tracheophyta</taxon>
        <taxon>Spermatophyta</taxon>
        <taxon>Magnoliopsida</taxon>
        <taxon>Liliopsida</taxon>
        <taxon>Poales</taxon>
        <taxon>Poaceae</taxon>
        <taxon>PACMAD clade</taxon>
        <taxon>Panicoideae</taxon>
        <taxon>Andropogonodae</taxon>
        <taxon>Andropogoneae</taxon>
        <taxon>Sorghinae</taxon>
        <taxon>Sorghum</taxon>
    </lineage>
</organism>
<dbReference type="InParanoid" id="A0A1Z5S518"/>
<evidence type="ECO:0000313" key="1">
    <source>
        <dbReference type="EMBL" id="OQU81630.1"/>
    </source>
</evidence>
<dbReference type="EMBL" id="CM000765">
    <property type="protein sequence ID" value="OQU81630.1"/>
    <property type="molecule type" value="Genomic_DNA"/>
</dbReference>
<evidence type="ECO:0000313" key="2">
    <source>
        <dbReference type="EMBL" id="OQU90886.1"/>
    </source>
</evidence>
<evidence type="ECO:0000313" key="3">
    <source>
        <dbReference type="Proteomes" id="UP000000768"/>
    </source>
</evidence>
<gene>
    <name evidence="2" type="ORF">SORBI_3001G067850</name>
    <name evidence="1" type="ORF">SORBI_3006G088660</name>
</gene>
<sequence>MASLPFDGLDDLMFKFYKEVLKHLITKRTPEMVRTL</sequence>
<accession>A0A1Z5S518</accession>
<dbReference type="Proteomes" id="UP000000768">
    <property type="component" value="Chromosome 1"/>
</dbReference>
<dbReference type="EMBL" id="CM000760">
    <property type="protein sequence ID" value="OQU90886.1"/>
    <property type="molecule type" value="Genomic_DNA"/>
</dbReference>
<name>A0A1Z5S518_SORBI</name>
<dbReference type="Gramene" id="OQU90886">
    <property type="protein sequence ID" value="OQU90886"/>
    <property type="gene ID" value="SORBI_3001G067850"/>
</dbReference>